<name>A0AAV5TVV6_9BILA</name>
<reference evidence="1" key="1">
    <citation type="submission" date="2023-10" db="EMBL/GenBank/DDBJ databases">
        <title>Genome assembly of Pristionchus species.</title>
        <authorList>
            <person name="Yoshida K."/>
            <person name="Sommer R.J."/>
        </authorList>
    </citation>
    <scope>NUCLEOTIDE SEQUENCE</scope>
    <source>
        <strain evidence="1">RS0144</strain>
    </source>
</reference>
<feature type="non-terminal residue" evidence="1">
    <location>
        <position position="179"/>
    </location>
</feature>
<protein>
    <recommendedName>
        <fullName evidence="3">CUB domain-containing protein</fullName>
    </recommendedName>
</protein>
<dbReference type="AlphaFoldDB" id="A0AAV5TVV6"/>
<dbReference type="EMBL" id="BTSX01000005">
    <property type="protein sequence ID" value="GMS98502.1"/>
    <property type="molecule type" value="Genomic_DNA"/>
</dbReference>
<dbReference type="Proteomes" id="UP001432027">
    <property type="component" value="Unassembled WGS sequence"/>
</dbReference>
<evidence type="ECO:0000313" key="2">
    <source>
        <dbReference type="Proteomes" id="UP001432027"/>
    </source>
</evidence>
<evidence type="ECO:0008006" key="3">
    <source>
        <dbReference type="Google" id="ProtNLM"/>
    </source>
</evidence>
<organism evidence="1 2">
    <name type="scientific">Pristionchus entomophagus</name>
    <dbReference type="NCBI Taxonomy" id="358040"/>
    <lineage>
        <taxon>Eukaryota</taxon>
        <taxon>Metazoa</taxon>
        <taxon>Ecdysozoa</taxon>
        <taxon>Nematoda</taxon>
        <taxon>Chromadorea</taxon>
        <taxon>Rhabditida</taxon>
        <taxon>Rhabditina</taxon>
        <taxon>Diplogasteromorpha</taxon>
        <taxon>Diplogasteroidea</taxon>
        <taxon>Neodiplogasteridae</taxon>
        <taxon>Pristionchus</taxon>
    </lineage>
</organism>
<sequence length="179" mass="20343">FDNALDNNPDVCNHAYKTAVNSKFTGFEFQVNAAMISLVFKERKHVNLKADFNYGAECSRPRQGFIYSPGFNGCDKLGGHQVHQSKQYRYSEDYDMHGEPDQFRILFDGDMELADGTVVIKDMTNNFFFHMQMTGWKANTKFTTNSTSLVIVAIDNINITAGDSFMLRFTSTQILNETT</sequence>
<evidence type="ECO:0000313" key="1">
    <source>
        <dbReference type="EMBL" id="GMS98502.1"/>
    </source>
</evidence>
<feature type="non-terminal residue" evidence="1">
    <location>
        <position position="1"/>
    </location>
</feature>
<comment type="caution">
    <text evidence="1">The sequence shown here is derived from an EMBL/GenBank/DDBJ whole genome shotgun (WGS) entry which is preliminary data.</text>
</comment>
<keyword evidence="2" id="KW-1185">Reference proteome</keyword>
<gene>
    <name evidence="1" type="ORF">PENTCL1PPCAC_20677</name>
</gene>
<accession>A0AAV5TVV6</accession>
<proteinExistence type="predicted"/>